<protein>
    <submittedName>
        <fullName evidence="1">Uncharacterized protein</fullName>
    </submittedName>
</protein>
<organism evidence="1">
    <name type="scientific">Tanacetum cinerariifolium</name>
    <name type="common">Dalmatian daisy</name>
    <name type="synonym">Chrysanthemum cinerariifolium</name>
    <dbReference type="NCBI Taxonomy" id="118510"/>
    <lineage>
        <taxon>Eukaryota</taxon>
        <taxon>Viridiplantae</taxon>
        <taxon>Streptophyta</taxon>
        <taxon>Embryophyta</taxon>
        <taxon>Tracheophyta</taxon>
        <taxon>Spermatophyta</taxon>
        <taxon>Magnoliopsida</taxon>
        <taxon>eudicotyledons</taxon>
        <taxon>Gunneridae</taxon>
        <taxon>Pentapetalae</taxon>
        <taxon>asterids</taxon>
        <taxon>campanulids</taxon>
        <taxon>Asterales</taxon>
        <taxon>Asteraceae</taxon>
        <taxon>Asteroideae</taxon>
        <taxon>Anthemideae</taxon>
        <taxon>Anthemidinae</taxon>
        <taxon>Tanacetum</taxon>
    </lineage>
</organism>
<name>A0A699S6U7_TANCI</name>
<gene>
    <name evidence="1" type="ORF">Tci_865196</name>
</gene>
<dbReference type="EMBL" id="BKCJ011142009">
    <property type="protein sequence ID" value="GFC93226.1"/>
    <property type="molecule type" value="Genomic_DNA"/>
</dbReference>
<proteinExistence type="predicted"/>
<accession>A0A699S6U7</accession>
<evidence type="ECO:0000313" key="1">
    <source>
        <dbReference type="EMBL" id="GFC93226.1"/>
    </source>
</evidence>
<dbReference type="AlphaFoldDB" id="A0A699S6U7"/>
<reference evidence="1" key="1">
    <citation type="journal article" date="2019" name="Sci. Rep.">
        <title>Draft genome of Tanacetum cinerariifolium, the natural source of mosquito coil.</title>
        <authorList>
            <person name="Yamashiro T."/>
            <person name="Shiraishi A."/>
            <person name="Satake H."/>
            <person name="Nakayama K."/>
        </authorList>
    </citation>
    <scope>NUCLEOTIDE SEQUENCE</scope>
</reference>
<comment type="caution">
    <text evidence="1">The sequence shown here is derived from an EMBL/GenBank/DDBJ whole genome shotgun (WGS) entry which is preliminary data.</text>
</comment>
<sequence>MMVLKLGYTGESEPMFYNYLRPLTSLDEGFLRVDVVEDFKEYTLRDYYCWLKTYCCWYKLKLLDNAADSRLRLLEESAVVDDNMKK</sequence>